<evidence type="ECO:0000256" key="1">
    <source>
        <dbReference type="SAM" id="MobiDB-lite"/>
    </source>
</evidence>
<gene>
    <name evidence="2" type="ORF">FPOA_13993</name>
</gene>
<dbReference type="EMBL" id="LYXU01000175">
    <property type="protein sequence ID" value="OBS15119.1"/>
    <property type="molecule type" value="Genomic_DNA"/>
</dbReference>
<sequence>MTSVQNNVKVESPVEDLPMGDTQEAGNGVNEQSESPSSQADDNSSGQTSGTPPGQTSGTPPGQTSGTPPGQNDGTPPGQNDGTPSGQNGGTFFGLNGGTSSGQSGDDSSGQNGGTFFGLNGGTSSGQNGNNSSGQSGGTPSVQNSFTLERPIKRGVKIHEDKDRSFSPAGPDPNPKRNKLNNGIPSNGPFGFNFQPGGGVNATTSPPQGQQTPQSSPPPPDEDDEYNEIMGDLAGNRKPPANMQTIALVRGGRRPKYINMYTVGDRYIYRIEGMKSDDFNAAQAPCLSDEKYRASQNPESWQHLETVLGVAAPGKEMNHSDFLSRLDPENPYKFKWRQPIFIIGRRRGGEITFVNRGWWRANYDPKDPSDRETYQARRPEGYHYYYKTKDDPVRRDRENKNAFQDYRLFKMAFWYERKYYQALHPGQPFVVEDRKTSPSPVDDDLARFREVTIPPDVEYQSSKIVQSMESPLADSDVESGTPPQSSSQTQHTSARQPSIHHTTSRRVNRNGSPRPRSSRMFNGMGRPRLTPHQTAMAY</sequence>
<reference evidence="2 3" key="1">
    <citation type="submission" date="2016-06" db="EMBL/GenBank/DDBJ databases">
        <title>Living apart together: crosstalk between the core and supernumerary genomes in a fungal plant pathogen.</title>
        <authorList>
            <person name="Vanheule A."/>
            <person name="Audenaert K."/>
            <person name="Warris S."/>
            <person name="Van De Geest H."/>
            <person name="Schijlen E."/>
            <person name="Hofte M."/>
            <person name="De Saeger S."/>
            <person name="Haesaert G."/>
            <person name="Waalwijk C."/>
            <person name="Van Der Lee T."/>
        </authorList>
    </citation>
    <scope>NUCLEOTIDE SEQUENCE [LARGE SCALE GENOMIC DNA]</scope>
    <source>
        <strain evidence="2 3">2516</strain>
    </source>
</reference>
<evidence type="ECO:0000313" key="3">
    <source>
        <dbReference type="Proteomes" id="UP000091967"/>
    </source>
</evidence>
<feature type="compositionally biased region" description="Low complexity" evidence="1">
    <location>
        <begin position="185"/>
        <end position="214"/>
    </location>
</feature>
<accession>A0A1B8A3S0</accession>
<feature type="compositionally biased region" description="Gly residues" evidence="1">
    <location>
        <begin position="111"/>
        <end position="124"/>
    </location>
</feature>
<feature type="compositionally biased region" description="Low complexity" evidence="1">
    <location>
        <begin position="125"/>
        <end position="134"/>
    </location>
</feature>
<feature type="region of interest" description="Disordered" evidence="1">
    <location>
        <begin position="467"/>
        <end position="538"/>
    </location>
</feature>
<organism evidence="2 3">
    <name type="scientific">Fusarium poae</name>
    <dbReference type="NCBI Taxonomy" id="36050"/>
    <lineage>
        <taxon>Eukaryota</taxon>
        <taxon>Fungi</taxon>
        <taxon>Dikarya</taxon>
        <taxon>Ascomycota</taxon>
        <taxon>Pezizomycotina</taxon>
        <taxon>Sordariomycetes</taxon>
        <taxon>Hypocreomycetidae</taxon>
        <taxon>Hypocreales</taxon>
        <taxon>Nectriaceae</taxon>
        <taxon>Fusarium</taxon>
    </lineage>
</organism>
<comment type="caution">
    <text evidence="2">The sequence shown here is derived from an EMBL/GenBank/DDBJ whole genome shotgun (WGS) entry which is preliminary data.</text>
</comment>
<feature type="compositionally biased region" description="Low complexity" evidence="1">
    <location>
        <begin position="509"/>
        <end position="519"/>
    </location>
</feature>
<keyword evidence="3" id="KW-1185">Reference proteome</keyword>
<protein>
    <submittedName>
        <fullName evidence="2">Uncharacterized protein</fullName>
    </submittedName>
</protein>
<evidence type="ECO:0000313" key="2">
    <source>
        <dbReference type="EMBL" id="OBS15119.1"/>
    </source>
</evidence>
<dbReference type="Proteomes" id="UP000091967">
    <property type="component" value="Unassembled WGS sequence"/>
</dbReference>
<feature type="region of interest" description="Disordered" evidence="1">
    <location>
        <begin position="1"/>
        <end position="239"/>
    </location>
</feature>
<feature type="compositionally biased region" description="Low complexity" evidence="1">
    <location>
        <begin position="101"/>
        <end position="110"/>
    </location>
</feature>
<feature type="compositionally biased region" description="Polar residues" evidence="1">
    <location>
        <begin position="29"/>
        <end position="43"/>
    </location>
</feature>
<name>A0A1B8A3S0_FUSPO</name>
<proteinExistence type="predicted"/>
<feature type="compositionally biased region" description="Polar residues" evidence="1">
    <location>
        <begin position="72"/>
        <end position="85"/>
    </location>
</feature>
<feature type="compositionally biased region" description="Low complexity" evidence="1">
    <location>
        <begin position="479"/>
        <end position="493"/>
    </location>
</feature>
<feature type="compositionally biased region" description="Gly residues" evidence="1">
    <location>
        <begin position="87"/>
        <end position="100"/>
    </location>
</feature>
<dbReference type="AlphaFoldDB" id="A0A1B8A3S0"/>
<feature type="compositionally biased region" description="Low complexity" evidence="1">
    <location>
        <begin position="44"/>
        <end position="71"/>
    </location>
</feature>